<dbReference type="Proteomes" id="UP000001072">
    <property type="component" value="Unassembled WGS sequence"/>
</dbReference>
<reference evidence="3" key="1">
    <citation type="journal article" date="2011" name="Proc. Natl. Acad. Sci. U.S.A.">
        <title>Obligate biotrophy features unraveled by the genomic analysis of rust fungi.</title>
        <authorList>
            <person name="Duplessis S."/>
            <person name="Cuomo C.A."/>
            <person name="Lin Y.-C."/>
            <person name="Aerts A."/>
            <person name="Tisserant E."/>
            <person name="Veneault-Fourrey C."/>
            <person name="Joly D.L."/>
            <person name="Hacquard S."/>
            <person name="Amselem J."/>
            <person name="Cantarel B.L."/>
            <person name="Chiu R."/>
            <person name="Coutinho P.M."/>
            <person name="Feau N."/>
            <person name="Field M."/>
            <person name="Frey P."/>
            <person name="Gelhaye E."/>
            <person name="Goldberg J."/>
            <person name="Grabherr M.G."/>
            <person name="Kodira C.D."/>
            <person name="Kohler A."/>
            <person name="Kuees U."/>
            <person name="Lindquist E.A."/>
            <person name="Lucas S.M."/>
            <person name="Mago R."/>
            <person name="Mauceli E."/>
            <person name="Morin E."/>
            <person name="Murat C."/>
            <person name="Pangilinan J.L."/>
            <person name="Park R."/>
            <person name="Pearson M."/>
            <person name="Quesneville H."/>
            <person name="Rouhier N."/>
            <person name="Sakthikumar S."/>
            <person name="Salamov A.A."/>
            <person name="Schmutz J."/>
            <person name="Selles B."/>
            <person name="Shapiro H."/>
            <person name="Tanguay P."/>
            <person name="Tuskan G.A."/>
            <person name="Henrissat B."/>
            <person name="Van de Peer Y."/>
            <person name="Rouze P."/>
            <person name="Ellis J.G."/>
            <person name="Dodds P.N."/>
            <person name="Schein J.E."/>
            <person name="Zhong S."/>
            <person name="Hamelin R.C."/>
            <person name="Grigoriev I.V."/>
            <person name="Szabo L.J."/>
            <person name="Martin F."/>
        </authorList>
    </citation>
    <scope>NUCLEOTIDE SEQUENCE [LARGE SCALE GENOMIC DNA]</scope>
    <source>
        <strain evidence="3">98AG31 / pathotype 3-4-7</strain>
    </source>
</reference>
<dbReference type="AlphaFoldDB" id="F4RLR9"/>
<dbReference type="HOGENOM" id="CLU_1678296_0_0_1"/>
<feature type="compositionally biased region" description="Polar residues" evidence="1">
    <location>
        <begin position="16"/>
        <end position="34"/>
    </location>
</feature>
<sequence length="157" mass="17800">MLESNKSDKRPGQDLETCNHNQADSTTGPSQVNHEQVQELQELKRELDLLKLVLKSAYSHLPIVMTEVAIFRTFLAMREVEKLESNFGDLEVDIISLQEDFDSNRSLMRAHNRAIRKLLGPETDCLDKSYESPSEDETIQGSSSLSDDTNVLSQEMD</sequence>
<evidence type="ECO:0000313" key="2">
    <source>
        <dbReference type="EMBL" id="EGG06585.1"/>
    </source>
</evidence>
<accession>F4RLR9</accession>
<gene>
    <name evidence="2" type="ORF">MELLADRAFT_63192</name>
</gene>
<dbReference type="VEuPathDB" id="FungiDB:MELLADRAFT_63192"/>
<feature type="region of interest" description="Disordered" evidence="1">
    <location>
        <begin position="1"/>
        <end position="34"/>
    </location>
</feature>
<evidence type="ECO:0000313" key="3">
    <source>
        <dbReference type="Proteomes" id="UP000001072"/>
    </source>
</evidence>
<dbReference type="InParanoid" id="F4RLR9"/>
<feature type="region of interest" description="Disordered" evidence="1">
    <location>
        <begin position="125"/>
        <end position="157"/>
    </location>
</feature>
<dbReference type="GeneID" id="18930049"/>
<protein>
    <submittedName>
        <fullName evidence="2">Uncharacterized protein</fullName>
    </submittedName>
</protein>
<feature type="compositionally biased region" description="Basic and acidic residues" evidence="1">
    <location>
        <begin position="1"/>
        <end position="13"/>
    </location>
</feature>
<keyword evidence="3" id="KW-1185">Reference proteome</keyword>
<dbReference type="EMBL" id="GL883107">
    <property type="protein sequence ID" value="EGG06585.1"/>
    <property type="molecule type" value="Genomic_DNA"/>
</dbReference>
<organism evidence="3">
    <name type="scientific">Melampsora larici-populina (strain 98AG31 / pathotype 3-4-7)</name>
    <name type="common">Poplar leaf rust fungus</name>
    <dbReference type="NCBI Taxonomy" id="747676"/>
    <lineage>
        <taxon>Eukaryota</taxon>
        <taxon>Fungi</taxon>
        <taxon>Dikarya</taxon>
        <taxon>Basidiomycota</taxon>
        <taxon>Pucciniomycotina</taxon>
        <taxon>Pucciniomycetes</taxon>
        <taxon>Pucciniales</taxon>
        <taxon>Melampsoraceae</taxon>
        <taxon>Melampsora</taxon>
    </lineage>
</organism>
<dbReference type="KEGG" id="mlr:MELLADRAFT_63192"/>
<name>F4RLR9_MELLP</name>
<dbReference type="RefSeq" id="XP_007410025.1">
    <property type="nucleotide sequence ID" value="XM_007409963.1"/>
</dbReference>
<proteinExistence type="predicted"/>
<feature type="compositionally biased region" description="Polar residues" evidence="1">
    <location>
        <begin position="139"/>
        <end position="157"/>
    </location>
</feature>
<evidence type="ECO:0000256" key="1">
    <source>
        <dbReference type="SAM" id="MobiDB-lite"/>
    </source>
</evidence>